<feature type="domain" description="CP-type G" evidence="12">
    <location>
        <begin position="77"/>
        <end position="238"/>
    </location>
</feature>
<keyword evidence="2 10" id="KW-0690">Ribosome biogenesis</keyword>
<proteinExistence type="inferred from homology"/>
<evidence type="ECO:0000313" key="13">
    <source>
        <dbReference type="EMBL" id="QAR29989.1"/>
    </source>
</evidence>
<dbReference type="NCBIfam" id="TIGR00157">
    <property type="entry name" value="ribosome small subunit-dependent GTPase A"/>
    <property type="match status" value="1"/>
</dbReference>
<dbReference type="GO" id="GO:0046872">
    <property type="term" value="F:metal ion binding"/>
    <property type="evidence" value="ECO:0007669"/>
    <property type="project" value="UniProtKB-KW"/>
</dbReference>
<feature type="binding site" evidence="10">
    <location>
        <begin position="180"/>
        <end position="188"/>
    </location>
    <ligand>
        <name>GTP</name>
        <dbReference type="ChEBI" id="CHEBI:37565"/>
    </ligand>
</feature>
<dbReference type="GO" id="GO:0005525">
    <property type="term" value="F:GTP binding"/>
    <property type="evidence" value="ECO:0007669"/>
    <property type="project" value="UniProtKB-UniRule"/>
</dbReference>
<dbReference type="CDD" id="cd04466">
    <property type="entry name" value="S1_YloQ_GTPase"/>
    <property type="match status" value="1"/>
</dbReference>
<dbReference type="OrthoDB" id="9809485at2"/>
<dbReference type="InterPro" id="IPR027417">
    <property type="entry name" value="P-loop_NTPase"/>
</dbReference>
<dbReference type="RefSeq" id="WP_128500502.1">
    <property type="nucleotide sequence ID" value="NZ_CP035107.1"/>
</dbReference>
<evidence type="ECO:0000259" key="11">
    <source>
        <dbReference type="PROSITE" id="PS50936"/>
    </source>
</evidence>
<evidence type="ECO:0000256" key="2">
    <source>
        <dbReference type="ARBA" id="ARBA00022517"/>
    </source>
</evidence>
<dbReference type="GO" id="GO:0042274">
    <property type="term" value="P:ribosomal small subunit biogenesis"/>
    <property type="evidence" value="ECO:0007669"/>
    <property type="project" value="UniProtKB-UniRule"/>
</dbReference>
<dbReference type="EC" id="3.6.1.-" evidence="10"/>
<dbReference type="GO" id="GO:0019843">
    <property type="term" value="F:rRNA binding"/>
    <property type="evidence" value="ECO:0007669"/>
    <property type="project" value="UniProtKB-KW"/>
</dbReference>
<dbReference type="SUPFAM" id="SSF52540">
    <property type="entry name" value="P-loop containing nucleoside triphosphate hydrolases"/>
    <property type="match status" value="1"/>
</dbReference>
<evidence type="ECO:0000256" key="3">
    <source>
        <dbReference type="ARBA" id="ARBA00022723"/>
    </source>
</evidence>
<organism evidence="13 14">
    <name type="scientific">Ornithobacterium rhinotracheale</name>
    <dbReference type="NCBI Taxonomy" id="28251"/>
    <lineage>
        <taxon>Bacteria</taxon>
        <taxon>Pseudomonadati</taxon>
        <taxon>Bacteroidota</taxon>
        <taxon>Flavobacteriia</taxon>
        <taxon>Flavobacteriales</taxon>
        <taxon>Weeksellaceae</taxon>
        <taxon>Ornithobacterium</taxon>
    </lineage>
</organism>
<evidence type="ECO:0000256" key="9">
    <source>
        <dbReference type="ARBA" id="ARBA00023134"/>
    </source>
</evidence>
<evidence type="ECO:0000256" key="10">
    <source>
        <dbReference type="HAMAP-Rule" id="MF_01820"/>
    </source>
</evidence>
<sequence>MKGRVIKSTGSWYSISTDSGKTLEARIRGKFRLKGIKHTNPIAVGDEVEFSLDKDNIAFIEKIYERHNYIIRRSVNLSKKTHIIASNIDVAVILATFKNPRTSTGFIDRFLVTAEAYHIHPVILFNKVDEITPEERPALEDLKQIYTHIGYQVLEISATQNIGLQQVKELLKGQTSVFMGHSGVGKSTLINALNPALHLKTKTVSTFNQKGQHTTTFAQMYPWPFGGYIIDTPGIKEFGLADFQENEIQDYFPEIFKLKQDCKFHNCKHLNEPKCAVKQAAEAGKIALSRFESYLNFIAESYESNHTKSETRKS</sequence>
<dbReference type="InterPro" id="IPR030378">
    <property type="entry name" value="G_CP_dom"/>
</dbReference>
<reference evidence="13 14" key="1">
    <citation type="submission" date="2019-01" db="EMBL/GenBank/DDBJ databases">
        <title>Whole Genome of Ornithobacterium rhinotracheale FARPER-174b.</title>
        <authorList>
            <person name="Tataje-Lavanda L.A."/>
            <person name="Montalvan A."/>
            <person name="Montesinos R."/>
            <person name="Zimic M."/>
            <person name="Fernandez-Sanchez M."/>
            <person name="Fernandez-Diaz M."/>
        </authorList>
    </citation>
    <scope>NUCLEOTIDE SEQUENCE [LARGE SCALE GENOMIC DNA]</scope>
    <source>
        <strain evidence="13 14">FARPER-174b</strain>
    </source>
</reference>
<gene>
    <name evidence="10 13" type="primary">rsgA</name>
    <name evidence="13" type="ORF">EQP59_00740</name>
</gene>
<evidence type="ECO:0000259" key="12">
    <source>
        <dbReference type="PROSITE" id="PS51721"/>
    </source>
</evidence>
<dbReference type="HAMAP" id="MF_01820">
    <property type="entry name" value="GTPase_RsgA"/>
    <property type="match status" value="1"/>
</dbReference>
<feature type="domain" description="EngC GTPase" evidence="11">
    <location>
        <begin position="86"/>
        <end position="236"/>
    </location>
</feature>
<feature type="binding site" evidence="10">
    <location>
        <position position="262"/>
    </location>
    <ligand>
        <name>Zn(2+)</name>
        <dbReference type="ChEBI" id="CHEBI:29105"/>
    </ligand>
</feature>
<feature type="binding site" evidence="10">
    <location>
        <begin position="126"/>
        <end position="129"/>
    </location>
    <ligand>
        <name>GTP</name>
        <dbReference type="ChEBI" id="CHEBI:37565"/>
    </ligand>
</feature>
<keyword evidence="6 10" id="KW-0378">Hydrolase</keyword>
<dbReference type="InterPro" id="IPR010914">
    <property type="entry name" value="RsgA_GTPase_dom"/>
</dbReference>
<evidence type="ECO:0000256" key="8">
    <source>
        <dbReference type="ARBA" id="ARBA00022884"/>
    </source>
</evidence>
<name>A0A410JPC2_ORNRH</name>
<dbReference type="Gene3D" id="2.40.50.140">
    <property type="entry name" value="Nucleic acid-binding proteins"/>
    <property type="match status" value="1"/>
</dbReference>
<dbReference type="Pfam" id="PF03193">
    <property type="entry name" value="RsgA_GTPase"/>
    <property type="match status" value="1"/>
</dbReference>
<dbReference type="Gene3D" id="1.10.40.50">
    <property type="entry name" value="Probable gtpase engc, domain 3"/>
    <property type="match status" value="1"/>
</dbReference>
<dbReference type="Proteomes" id="UP000287701">
    <property type="component" value="Chromosome"/>
</dbReference>
<comment type="subcellular location">
    <subcellularLocation>
        <location evidence="10">Cytoplasm</location>
    </subcellularLocation>
</comment>
<evidence type="ECO:0000256" key="6">
    <source>
        <dbReference type="ARBA" id="ARBA00022801"/>
    </source>
</evidence>
<keyword evidence="7 10" id="KW-0862">Zinc</keyword>
<comment type="function">
    <text evidence="10">One of several proteins that assist in the late maturation steps of the functional core of the 30S ribosomal subunit. Helps release RbfA from mature subunits. May play a role in the assembly of ribosomal proteins into the subunit. Circularly permuted GTPase that catalyzes slow GTP hydrolysis, GTPase activity is stimulated by the 30S ribosomal subunit.</text>
</comment>
<keyword evidence="5 10" id="KW-0547">Nucleotide-binding</keyword>
<accession>A0A410JPC2</accession>
<dbReference type="CDD" id="cd01854">
    <property type="entry name" value="YjeQ_EngC"/>
    <property type="match status" value="1"/>
</dbReference>
<evidence type="ECO:0000256" key="5">
    <source>
        <dbReference type="ARBA" id="ARBA00022741"/>
    </source>
</evidence>
<keyword evidence="3 10" id="KW-0479">Metal-binding</keyword>
<feature type="binding site" evidence="10">
    <location>
        <position position="275"/>
    </location>
    <ligand>
        <name>Zn(2+)</name>
        <dbReference type="ChEBI" id="CHEBI:29105"/>
    </ligand>
</feature>
<dbReference type="PROSITE" id="PS50936">
    <property type="entry name" value="ENGC_GTPASE"/>
    <property type="match status" value="1"/>
</dbReference>
<comment type="similarity">
    <text evidence="10">Belongs to the TRAFAC class YlqF/YawG GTPase family. RsgA subfamily.</text>
</comment>
<evidence type="ECO:0000256" key="4">
    <source>
        <dbReference type="ARBA" id="ARBA00022730"/>
    </source>
</evidence>
<dbReference type="InterPro" id="IPR031944">
    <property type="entry name" value="RsgA_N"/>
</dbReference>
<evidence type="ECO:0000256" key="1">
    <source>
        <dbReference type="ARBA" id="ARBA00022490"/>
    </source>
</evidence>
<dbReference type="GO" id="GO:0005737">
    <property type="term" value="C:cytoplasm"/>
    <property type="evidence" value="ECO:0007669"/>
    <property type="project" value="UniProtKB-SubCell"/>
</dbReference>
<evidence type="ECO:0000313" key="14">
    <source>
        <dbReference type="Proteomes" id="UP000287701"/>
    </source>
</evidence>
<keyword evidence="4 10" id="KW-0699">rRNA-binding</keyword>
<protein>
    <recommendedName>
        <fullName evidence="10">Small ribosomal subunit biogenesis GTPase RsgA</fullName>
        <ecNumber evidence="10">3.6.1.-</ecNumber>
    </recommendedName>
</protein>
<dbReference type="PANTHER" id="PTHR32120">
    <property type="entry name" value="SMALL RIBOSOMAL SUBUNIT BIOGENESIS GTPASE RSGA"/>
    <property type="match status" value="1"/>
</dbReference>
<keyword evidence="9 10" id="KW-0342">GTP-binding</keyword>
<dbReference type="SUPFAM" id="SSF50249">
    <property type="entry name" value="Nucleic acid-binding proteins"/>
    <property type="match status" value="1"/>
</dbReference>
<keyword evidence="1 10" id="KW-0963">Cytoplasm</keyword>
<dbReference type="EMBL" id="CP035107">
    <property type="protein sequence ID" value="QAR29989.1"/>
    <property type="molecule type" value="Genomic_DNA"/>
</dbReference>
<dbReference type="InterPro" id="IPR012340">
    <property type="entry name" value="NA-bd_OB-fold"/>
</dbReference>
<dbReference type="AlphaFoldDB" id="A0A410JPC2"/>
<feature type="binding site" evidence="10">
    <location>
        <position position="269"/>
    </location>
    <ligand>
        <name>Zn(2+)</name>
        <dbReference type="ChEBI" id="CHEBI:29105"/>
    </ligand>
</feature>
<comment type="cofactor">
    <cofactor evidence="10">
        <name>Zn(2+)</name>
        <dbReference type="ChEBI" id="CHEBI:29105"/>
    </cofactor>
    <text evidence="10">Binds 1 zinc ion per subunit.</text>
</comment>
<evidence type="ECO:0000256" key="7">
    <source>
        <dbReference type="ARBA" id="ARBA00022833"/>
    </source>
</evidence>
<dbReference type="Gene3D" id="3.40.50.300">
    <property type="entry name" value="P-loop containing nucleotide triphosphate hydrolases"/>
    <property type="match status" value="1"/>
</dbReference>
<feature type="binding site" evidence="10">
    <location>
        <position position="267"/>
    </location>
    <ligand>
        <name>Zn(2+)</name>
        <dbReference type="ChEBI" id="CHEBI:29105"/>
    </ligand>
</feature>
<dbReference type="PROSITE" id="PS51721">
    <property type="entry name" value="G_CP"/>
    <property type="match status" value="1"/>
</dbReference>
<dbReference type="InterPro" id="IPR004881">
    <property type="entry name" value="Ribosome_biogen_GTPase_RsgA"/>
</dbReference>
<dbReference type="GO" id="GO:0003924">
    <property type="term" value="F:GTPase activity"/>
    <property type="evidence" value="ECO:0007669"/>
    <property type="project" value="UniProtKB-UniRule"/>
</dbReference>
<keyword evidence="8 10" id="KW-0694">RNA-binding</keyword>
<dbReference type="PANTHER" id="PTHR32120:SF11">
    <property type="entry name" value="SMALL RIBOSOMAL SUBUNIT BIOGENESIS GTPASE RSGA 1, MITOCHONDRIAL-RELATED"/>
    <property type="match status" value="1"/>
</dbReference>
<dbReference type="Pfam" id="PF16745">
    <property type="entry name" value="RsgA_N"/>
    <property type="match status" value="1"/>
</dbReference>
<comment type="subunit">
    <text evidence="10">Monomer. Associates with 30S ribosomal subunit, binds 16S rRNA.</text>
</comment>